<protein>
    <submittedName>
        <fullName evidence="2">Uncharacterized protein</fullName>
    </submittedName>
</protein>
<evidence type="ECO:0000313" key="2">
    <source>
        <dbReference type="EMBL" id="MFC2970445.1"/>
    </source>
</evidence>
<keyword evidence="1" id="KW-1133">Transmembrane helix</keyword>
<dbReference type="Proteomes" id="UP001595443">
    <property type="component" value="Unassembled WGS sequence"/>
</dbReference>
<comment type="caution">
    <text evidence="2">The sequence shown here is derived from an EMBL/GenBank/DDBJ whole genome shotgun (WGS) entry which is preliminary data.</text>
</comment>
<proteinExistence type="predicted"/>
<gene>
    <name evidence="2" type="ORF">ACFOES_20290</name>
</gene>
<name>A0ABV7AME7_9RHOB</name>
<sequence length="99" mass="10501">MDDHIAAQRGPHRVDIANVGDLGLVGKAAAGLEVEDLEGNAPLRQELTEAGANETGTADDTNHIHSTLLRGQDEAGAHMCFFVIDFISAFAMMPLTLCI</sequence>
<evidence type="ECO:0000313" key="3">
    <source>
        <dbReference type="Proteomes" id="UP001595443"/>
    </source>
</evidence>
<dbReference type="RefSeq" id="WP_377835419.1">
    <property type="nucleotide sequence ID" value="NZ_JBHRSK010000020.1"/>
</dbReference>
<keyword evidence="3" id="KW-1185">Reference proteome</keyword>
<evidence type="ECO:0000256" key="1">
    <source>
        <dbReference type="SAM" id="Phobius"/>
    </source>
</evidence>
<accession>A0ABV7AME7</accession>
<feature type="transmembrane region" description="Helical" evidence="1">
    <location>
        <begin position="75"/>
        <end position="97"/>
    </location>
</feature>
<keyword evidence="1" id="KW-0812">Transmembrane</keyword>
<dbReference type="EMBL" id="JBHRSK010000020">
    <property type="protein sequence ID" value="MFC2970445.1"/>
    <property type="molecule type" value="Genomic_DNA"/>
</dbReference>
<keyword evidence="1" id="KW-0472">Membrane</keyword>
<organism evidence="2 3">
    <name type="scientific">Acidimangrovimonas pyrenivorans</name>
    <dbReference type="NCBI Taxonomy" id="2030798"/>
    <lineage>
        <taxon>Bacteria</taxon>
        <taxon>Pseudomonadati</taxon>
        <taxon>Pseudomonadota</taxon>
        <taxon>Alphaproteobacteria</taxon>
        <taxon>Rhodobacterales</taxon>
        <taxon>Paracoccaceae</taxon>
        <taxon>Acidimangrovimonas</taxon>
    </lineage>
</organism>
<reference evidence="3" key="1">
    <citation type="journal article" date="2019" name="Int. J. Syst. Evol. Microbiol.">
        <title>The Global Catalogue of Microorganisms (GCM) 10K type strain sequencing project: providing services to taxonomists for standard genome sequencing and annotation.</title>
        <authorList>
            <consortium name="The Broad Institute Genomics Platform"/>
            <consortium name="The Broad Institute Genome Sequencing Center for Infectious Disease"/>
            <person name="Wu L."/>
            <person name="Ma J."/>
        </authorList>
    </citation>
    <scope>NUCLEOTIDE SEQUENCE [LARGE SCALE GENOMIC DNA]</scope>
    <source>
        <strain evidence="3">KCTC 62192</strain>
    </source>
</reference>